<dbReference type="PANTHER" id="PTHR47019:SF1">
    <property type="entry name" value="LIPID II FLIPPASE MURJ"/>
    <property type="match status" value="1"/>
</dbReference>
<name>A0A547PC63_9SPHN</name>
<feature type="transmembrane region" description="Helical" evidence="10">
    <location>
        <begin position="282"/>
        <end position="300"/>
    </location>
</feature>
<feature type="transmembrane region" description="Helical" evidence="10">
    <location>
        <begin position="356"/>
        <end position="378"/>
    </location>
</feature>
<evidence type="ECO:0000256" key="9">
    <source>
        <dbReference type="ARBA" id="ARBA00061532"/>
    </source>
</evidence>
<evidence type="ECO:0000256" key="1">
    <source>
        <dbReference type="ARBA" id="ARBA00004651"/>
    </source>
</evidence>
<evidence type="ECO:0000256" key="7">
    <source>
        <dbReference type="ARBA" id="ARBA00023136"/>
    </source>
</evidence>
<evidence type="ECO:0000313" key="13">
    <source>
        <dbReference type="Proteomes" id="UP000316343"/>
    </source>
</evidence>
<sequence length="523" mass="55949">MSLLKNVGTIGGLTAVSRIFGFVRDILVARVLGATAMGDAWQLAFMLPNLFRRLFAEGAFASAFVPLFNRRMKDDGSLDEAQSFASSVLSVLLPILIVFGGLAMLVMPWVIEFFAPEGLGDNPGNLEVAVMLGRITFPYLMFMSVATLVAAVLNSLSRFAAAAAAPVLLNICLIAALGFGLTLDGDLEARRTTAQAMAWALSLSGLLQVVWLGYFMRRSGFQLSLALPKVTPGVKELGILMVPAIFGAGVYQISRFVDLFFLSTLPVGSYTYLQMADRWNQLPLGIIGIALGTAILPALSRYLSKEEGEEASRLQSNAIELAMLLTVPCAVALFFTGTAFVQTFMAGQAFTQSDALVTGTVVQGLVLGLPAYVLVKVLTPNFFARRDTRTPVFTAAISLVVTITLNIILVPQLGVTGLAIAGAVGAWCNIILLGGILHVRHFYRLEPRLLGRIVRITLASAAMGAALYFLMREIDGWFTASILEKTLGIAAILGVSAITYGLAAVILGVLDKATIARLMRRQG</sequence>
<dbReference type="CDD" id="cd13123">
    <property type="entry name" value="MATE_MurJ_like"/>
    <property type="match status" value="1"/>
</dbReference>
<dbReference type="InterPro" id="IPR004268">
    <property type="entry name" value="MurJ"/>
</dbReference>
<comment type="similarity">
    <text evidence="9 10 11">Belongs to the MurJ/MviN family.</text>
</comment>
<keyword evidence="3 10" id="KW-0812">Transmembrane</keyword>
<keyword evidence="6 10" id="KW-1133">Transmembrane helix</keyword>
<evidence type="ECO:0000256" key="4">
    <source>
        <dbReference type="ARBA" id="ARBA00022960"/>
    </source>
</evidence>
<dbReference type="GO" id="GO:0071555">
    <property type="term" value="P:cell wall organization"/>
    <property type="evidence" value="ECO:0007669"/>
    <property type="project" value="UniProtKB-UniRule"/>
</dbReference>
<feature type="transmembrane region" description="Helical" evidence="10">
    <location>
        <begin position="196"/>
        <end position="216"/>
    </location>
</feature>
<dbReference type="Proteomes" id="UP000316343">
    <property type="component" value="Unassembled WGS sequence"/>
</dbReference>
<feature type="transmembrane region" description="Helical" evidence="10">
    <location>
        <begin position="449"/>
        <end position="469"/>
    </location>
</feature>
<evidence type="ECO:0000256" key="6">
    <source>
        <dbReference type="ARBA" id="ARBA00022989"/>
    </source>
</evidence>
<evidence type="ECO:0000256" key="5">
    <source>
        <dbReference type="ARBA" id="ARBA00022984"/>
    </source>
</evidence>
<protein>
    <recommendedName>
        <fullName evidence="10">Probable lipid II flippase MurJ</fullName>
    </recommendedName>
</protein>
<dbReference type="PIRSF" id="PIRSF002869">
    <property type="entry name" value="MviN"/>
    <property type="match status" value="1"/>
</dbReference>
<feature type="transmembrane region" description="Helical" evidence="10">
    <location>
        <begin position="390"/>
        <end position="409"/>
    </location>
</feature>
<feature type="transmembrane region" description="Helical" evidence="10">
    <location>
        <begin position="321"/>
        <end position="344"/>
    </location>
</feature>
<keyword evidence="5 10" id="KW-0573">Peptidoglycan synthesis</keyword>
<evidence type="ECO:0000313" key="12">
    <source>
        <dbReference type="EMBL" id="TRD11729.1"/>
    </source>
</evidence>
<organism evidence="12 13">
    <name type="scientific">Erythrobacter insulae</name>
    <dbReference type="NCBI Taxonomy" id="2584124"/>
    <lineage>
        <taxon>Bacteria</taxon>
        <taxon>Pseudomonadati</taxon>
        <taxon>Pseudomonadota</taxon>
        <taxon>Alphaproteobacteria</taxon>
        <taxon>Sphingomonadales</taxon>
        <taxon>Erythrobacteraceae</taxon>
        <taxon>Erythrobacter/Porphyrobacter group</taxon>
        <taxon>Erythrobacter</taxon>
    </lineage>
</organism>
<evidence type="ECO:0000256" key="11">
    <source>
        <dbReference type="PIRNR" id="PIRNR002869"/>
    </source>
</evidence>
<comment type="pathway">
    <text evidence="10">Cell wall biogenesis; peptidoglycan biosynthesis.</text>
</comment>
<feature type="transmembrane region" description="Helical" evidence="10">
    <location>
        <begin position="131"/>
        <end position="153"/>
    </location>
</feature>
<dbReference type="InterPro" id="IPR051050">
    <property type="entry name" value="Lipid_II_flippase_MurJ/MviN"/>
</dbReference>
<comment type="caution">
    <text evidence="12">The sequence shown here is derived from an EMBL/GenBank/DDBJ whole genome shotgun (WGS) entry which is preliminary data.</text>
</comment>
<dbReference type="GO" id="GO:0009252">
    <property type="term" value="P:peptidoglycan biosynthetic process"/>
    <property type="evidence" value="ECO:0007669"/>
    <property type="project" value="UniProtKB-UniRule"/>
</dbReference>
<dbReference type="GO" id="GO:0015648">
    <property type="term" value="F:lipid-linked peptidoglycan transporter activity"/>
    <property type="evidence" value="ECO:0007669"/>
    <property type="project" value="UniProtKB-UniRule"/>
</dbReference>
<dbReference type="NCBIfam" id="TIGR01695">
    <property type="entry name" value="murJ_mviN"/>
    <property type="match status" value="1"/>
</dbReference>
<keyword evidence="7 10" id="KW-0472">Membrane</keyword>
<dbReference type="GO" id="GO:0008360">
    <property type="term" value="P:regulation of cell shape"/>
    <property type="evidence" value="ECO:0007669"/>
    <property type="project" value="UniProtKB-UniRule"/>
</dbReference>
<feature type="transmembrane region" description="Helical" evidence="10">
    <location>
        <begin position="237"/>
        <end position="262"/>
    </location>
</feature>
<feature type="transmembrane region" description="Helical" evidence="10">
    <location>
        <begin position="88"/>
        <end position="111"/>
    </location>
</feature>
<keyword evidence="13" id="KW-1185">Reference proteome</keyword>
<feature type="transmembrane region" description="Helical" evidence="10">
    <location>
        <begin position="415"/>
        <end position="437"/>
    </location>
</feature>
<feature type="transmembrane region" description="Helical" evidence="10">
    <location>
        <begin position="50"/>
        <end position="68"/>
    </location>
</feature>
<dbReference type="PANTHER" id="PTHR47019">
    <property type="entry name" value="LIPID II FLIPPASE MURJ"/>
    <property type="match status" value="1"/>
</dbReference>
<gene>
    <name evidence="10 12" type="primary">murJ</name>
    <name evidence="12" type="ORF">FGU71_07520</name>
</gene>
<dbReference type="AlphaFoldDB" id="A0A547PC63"/>
<dbReference type="GO" id="GO:0034204">
    <property type="term" value="P:lipid translocation"/>
    <property type="evidence" value="ECO:0007669"/>
    <property type="project" value="TreeGrafter"/>
</dbReference>
<accession>A0A547PC63</accession>
<comment type="function">
    <text evidence="8 10 11">Involved in peptidoglycan biosynthesis. Transports lipid-linked peptidoglycan precursors from the inner to the outer leaflet of the cytoplasmic membrane.</text>
</comment>
<keyword evidence="10 11" id="KW-0961">Cell wall biogenesis/degradation</keyword>
<keyword evidence="4 10" id="KW-0133">Cell shape</keyword>
<evidence type="ECO:0000256" key="8">
    <source>
        <dbReference type="ARBA" id="ARBA00060041"/>
    </source>
</evidence>
<evidence type="ECO:0000256" key="2">
    <source>
        <dbReference type="ARBA" id="ARBA00022475"/>
    </source>
</evidence>
<keyword evidence="10" id="KW-0997">Cell inner membrane</keyword>
<dbReference type="RefSeq" id="WP_142788002.1">
    <property type="nucleotide sequence ID" value="NZ_VHJK01000001.1"/>
</dbReference>
<dbReference type="OrthoDB" id="9816572at2"/>
<dbReference type="UniPathway" id="UPA00219"/>
<evidence type="ECO:0000256" key="10">
    <source>
        <dbReference type="HAMAP-Rule" id="MF_02078"/>
    </source>
</evidence>
<dbReference type="EMBL" id="VHJK01000001">
    <property type="protein sequence ID" value="TRD11729.1"/>
    <property type="molecule type" value="Genomic_DNA"/>
</dbReference>
<comment type="subcellular location">
    <subcellularLocation>
        <location evidence="10">Cell inner membrane</location>
        <topology evidence="10">Multi-pass membrane protein</topology>
    </subcellularLocation>
    <subcellularLocation>
        <location evidence="1">Cell membrane</location>
        <topology evidence="1">Multi-pass membrane protein</topology>
    </subcellularLocation>
</comment>
<feature type="transmembrane region" description="Helical" evidence="10">
    <location>
        <begin position="489"/>
        <end position="510"/>
    </location>
</feature>
<evidence type="ECO:0000256" key="3">
    <source>
        <dbReference type="ARBA" id="ARBA00022692"/>
    </source>
</evidence>
<dbReference type="HAMAP" id="MF_02078">
    <property type="entry name" value="MurJ_MviN"/>
    <property type="match status" value="1"/>
</dbReference>
<dbReference type="PRINTS" id="PR01806">
    <property type="entry name" value="VIRFACTRMVIN"/>
</dbReference>
<keyword evidence="2 10" id="KW-1003">Cell membrane</keyword>
<proteinExistence type="inferred from homology"/>
<keyword evidence="10 11" id="KW-0813">Transport</keyword>
<reference evidence="12 13" key="1">
    <citation type="submission" date="2019-06" db="EMBL/GenBank/DDBJ databases">
        <title>Erythrobacter insulae sp. nov., isolated from a tidal flat.</title>
        <authorList>
            <person name="Yoon J.-H."/>
        </authorList>
    </citation>
    <scope>NUCLEOTIDE SEQUENCE [LARGE SCALE GENOMIC DNA]</scope>
    <source>
        <strain evidence="12 13">JBTF-M21</strain>
    </source>
</reference>
<dbReference type="GO" id="GO:0005886">
    <property type="term" value="C:plasma membrane"/>
    <property type="evidence" value="ECO:0007669"/>
    <property type="project" value="UniProtKB-SubCell"/>
</dbReference>
<dbReference type="Pfam" id="PF03023">
    <property type="entry name" value="MurJ"/>
    <property type="match status" value="1"/>
</dbReference>
<feature type="transmembrane region" description="Helical" evidence="10">
    <location>
        <begin position="160"/>
        <end position="181"/>
    </location>
</feature>